<evidence type="ECO:0000256" key="1">
    <source>
        <dbReference type="ARBA" id="ARBA00022573"/>
    </source>
</evidence>
<reference evidence="6 7" key="2">
    <citation type="journal article" date="2008" name="Science">
        <title>Environmental genomics reveals a single-species ecosystem deep within Earth.</title>
        <authorList>
            <person name="Chivian D."/>
            <person name="Brodie E.L."/>
            <person name="Alm E.J."/>
            <person name="Culley D.E."/>
            <person name="Dehal P.S."/>
            <person name="Desantis T.Z."/>
            <person name="Gihring T.M."/>
            <person name="Lapidus A."/>
            <person name="Lin L.H."/>
            <person name="Lowry S.R."/>
            <person name="Moser D.P."/>
            <person name="Richardson P.M."/>
            <person name="Southam G."/>
            <person name="Wanger G."/>
            <person name="Pratt L.M."/>
            <person name="Andersen G.L."/>
            <person name="Hazen T.C."/>
            <person name="Brockman F.J."/>
            <person name="Arkin A.P."/>
            <person name="Onstott T.C."/>
        </authorList>
    </citation>
    <scope>NUCLEOTIDE SEQUENCE [LARGE SCALE GENOMIC DNA]</scope>
    <source>
        <strain evidence="6 7">MP104C</strain>
    </source>
</reference>
<dbReference type="PIRSF" id="PIRSF026782">
    <property type="entry name" value="CbiD"/>
    <property type="match status" value="1"/>
</dbReference>
<accession>B1I5Q0</accession>
<gene>
    <name evidence="5" type="primary">cbiD</name>
    <name evidence="6" type="ordered locus">Daud_1856</name>
</gene>
<keyword evidence="3 5" id="KW-0808">Transferase</keyword>
<dbReference type="SUPFAM" id="SSF111342">
    <property type="entry name" value="CbiD-like"/>
    <property type="match status" value="1"/>
</dbReference>
<dbReference type="STRING" id="477974.Daud_1856"/>
<dbReference type="NCBIfam" id="TIGR00312">
    <property type="entry name" value="cbiD"/>
    <property type="match status" value="1"/>
</dbReference>
<keyword evidence="4 5" id="KW-0949">S-adenosyl-L-methionine</keyword>
<dbReference type="InterPro" id="IPR002748">
    <property type="entry name" value="CbiD"/>
</dbReference>
<evidence type="ECO:0000256" key="5">
    <source>
        <dbReference type="HAMAP-Rule" id="MF_00787"/>
    </source>
</evidence>
<dbReference type="Proteomes" id="UP000008544">
    <property type="component" value="Chromosome"/>
</dbReference>
<dbReference type="RefSeq" id="WP_012302925.1">
    <property type="nucleotide sequence ID" value="NC_010424.1"/>
</dbReference>
<comment type="pathway">
    <text evidence="5">Cofactor biosynthesis; adenosylcobalamin biosynthesis; cob(II)yrinate a,c-diamide from sirohydrochlorin (anaerobic route): step 6/10.</text>
</comment>
<comment type="similarity">
    <text evidence="5">Belongs to the CbiD family.</text>
</comment>
<keyword evidence="7" id="KW-1185">Reference proteome</keyword>
<dbReference type="Gene3D" id="3.30.2110.10">
    <property type="entry name" value="CbiD-like"/>
    <property type="match status" value="1"/>
</dbReference>
<dbReference type="HOGENOM" id="CLU_041273_1_0_9"/>
<dbReference type="GO" id="GO:0032259">
    <property type="term" value="P:methylation"/>
    <property type="evidence" value="ECO:0007669"/>
    <property type="project" value="UniProtKB-KW"/>
</dbReference>
<comment type="catalytic activity">
    <reaction evidence="5">
        <text>Co-precorrin-5B + S-adenosyl-L-methionine = Co-precorrin-6A + S-adenosyl-L-homocysteine</text>
        <dbReference type="Rhea" id="RHEA:26285"/>
        <dbReference type="ChEBI" id="CHEBI:57856"/>
        <dbReference type="ChEBI" id="CHEBI:59789"/>
        <dbReference type="ChEBI" id="CHEBI:60063"/>
        <dbReference type="ChEBI" id="CHEBI:60064"/>
        <dbReference type="EC" id="2.1.1.195"/>
    </reaction>
</comment>
<comment type="function">
    <text evidence="5">Catalyzes the methylation of C-1 in cobalt-precorrin-5B to form cobalt-precorrin-6A.</text>
</comment>
<dbReference type="UniPathway" id="UPA00148">
    <property type="reaction ID" value="UER00227"/>
</dbReference>
<keyword evidence="2 5" id="KW-0489">Methyltransferase</keyword>
<evidence type="ECO:0000313" key="6">
    <source>
        <dbReference type="EMBL" id="ACA60349.1"/>
    </source>
</evidence>
<evidence type="ECO:0000313" key="7">
    <source>
        <dbReference type="Proteomes" id="UP000008544"/>
    </source>
</evidence>
<keyword evidence="1 5" id="KW-0169">Cobalamin biosynthesis</keyword>
<dbReference type="PANTHER" id="PTHR35863:SF1">
    <property type="entry name" value="COBALT-PRECORRIN-5B C(1)-METHYLTRANSFERASE"/>
    <property type="match status" value="1"/>
</dbReference>
<reference evidence="7" key="1">
    <citation type="submission" date="2007-10" db="EMBL/GenBank/DDBJ databases">
        <title>Complete sequence of chromosome of Desulforudis audaxviator MP104C.</title>
        <authorList>
            <person name="Copeland A."/>
            <person name="Lucas S."/>
            <person name="Lapidus A."/>
            <person name="Barry K."/>
            <person name="Glavina del Rio T."/>
            <person name="Dalin E."/>
            <person name="Tice H."/>
            <person name="Bruce D."/>
            <person name="Pitluck S."/>
            <person name="Lowry S.R."/>
            <person name="Larimer F."/>
            <person name="Land M.L."/>
            <person name="Hauser L."/>
            <person name="Kyrpides N."/>
            <person name="Ivanova N.N."/>
            <person name="Richardson P."/>
        </authorList>
    </citation>
    <scope>NUCLEOTIDE SEQUENCE [LARGE SCALE GENOMIC DNA]</scope>
    <source>
        <strain evidence="7">MP104C</strain>
    </source>
</reference>
<organism evidence="6 7">
    <name type="scientific">Desulforudis audaxviator (strain MP104C)</name>
    <dbReference type="NCBI Taxonomy" id="477974"/>
    <lineage>
        <taxon>Bacteria</taxon>
        <taxon>Bacillati</taxon>
        <taxon>Bacillota</taxon>
        <taxon>Clostridia</taxon>
        <taxon>Thermoanaerobacterales</taxon>
        <taxon>Candidatus Desulforudaceae</taxon>
        <taxon>Candidatus Desulforudis</taxon>
    </lineage>
</organism>
<evidence type="ECO:0000256" key="2">
    <source>
        <dbReference type="ARBA" id="ARBA00022603"/>
    </source>
</evidence>
<protein>
    <recommendedName>
        <fullName evidence="5">Cobalt-precorrin-5B C(1)-methyltransferase</fullName>
        <ecNumber evidence="5">2.1.1.195</ecNumber>
    </recommendedName>
    <alternativeName>
        <fullName evidence="5">Cobalt-precorrin-6A synthase</fullName>
    </alternativeName>
</protein>
<dbReference type="AlphaFoldDB" id="B1I5Q0"/>
<dbReference type="InterPro" id="IPR036074">
    <property type="entry name" value="CbiD_sf"/>
</dbReference>
<dbReference type="EMBL" id="CP000860">
    <property type="protein sequence ID" value="ACA60349.1"/>
    <property type="molecule type" value="Genomic_DNA"/>
</dbReference>
<dbReference type="EC" id="2.1.1.195" evidence="5"/>
<dbReference type="eggNOG" id="COG1903">
    <property type="taxonomic scope" value="Bacteria"/>
</dbReference>
<dbReference type="KEGG" id="dau:Daud_1856"/>
<dbReference type="GO" id="GO:0019251">
    <property type="term" value="P:anaerobic cobalamin biosynthetic process"/>
    <property type="evidence" value="ECO:0007669"/>
    <property type="project" value="UniProtKB-UniRule"/>
</dbReference>
<dbReference type="HAMAP" id="MF_00787">
    <property type="entry name" value="CbiD"/>
    <property type="match status" value="1"/>
</dbReference>
<dbReference type="PANTHER" id="PTHR35863">
    <property type="entry name" value="COBALT-PRECORRIN-5B C(1)-METHYLTRANSFERASE"/>
    <property type="match status" value="1"/>
</dbReference>
<name>B1I5Q0_DESAP</name>
<evidence type="ECO:0000256" key="3">
    <source>
        <dbReference type="ARBA" id="ARBA00022679"/>
    </source>
</evidence>
<proteinExistence type="inferred from homology"/>
<dbReference type="Pfam" id="PF01888">
    <property type="entry name" value="CbiD"/>
    <property type="match status" value="1"/>
</dbReference>
<dbReference type="GO" id="GO:0043780">
    <property type="term" value="F:cobalt-precorrin-5B C1-methyltransferase activity"/>
    <property type="evidence" value="ECO:0007669"/>
    <property type="project" value="RHEA"/>
</dbReference>
<sequence>MNGGGGRGRGQKRFCRNSGLRRGYTTGTCAAAAARGAALWLLEGRFPERVAILLPGGEQVTLPVHAVFRGTSAAQCCVIKDAGDDPDVTDGMAIHAHVEFAAAPGVVIDGGEGVGRVTKPGLPVPVGEAAINPVPRAMIAGALAGLVPTGGGWKVTVSVPGGDNVAWRTFNPRLGIAGGISILGTTGYVEPRSLDALRRSLPPLLDVLRASGCGEVCLVPGNIGRRAARRLQPPPAEEQIVEVSDFLGFMLDEASQRGFARIVLVGHPGKLAKILNGDWQTHSRFAGPANGAIIDFCAAAGLPEDLIRRLGELSTVEAIQQALINEGYGRLLGMLASRIRVLVQERLGPGPYVAVHLCDLQGNIVGEAP</sequence>
<evidence type="ECO:0000256" key="4">
    <source>
        <dbReference type="ARBA" id="ARBA00022691"/>
    </source>
</evidence>